<evidence type="ECO:0000256" key="1">
    <source>
        <dbReference type="ARBA" id="ARBA00004196"/>
    </source>
</evidence>
<dbReference type="PROSITE" id="PS00041">
    <property type="entry name" value="HTH_ARAC_FAMILY_1"/>
    <property type="match status" value="1"/>
</dbReference>
<dbReference type="Proteomes" id="UP000005850">
    <property type="component" value="Chromosome"/>
</dbReference>
<accession>A0A075R3L8</accession>
<dbReference type="PANTHER" id="PTHR30532">
    <property type="entry name" value="IRON III DICITRATE-BINDING PERIPLASMIC PROTEIN"/>
    <property type="match status" value="1"/>
</dbReference>
<evidence type="ECO:0000259" key="9">
    <source>
        <dbReference type="PROSITE" id="PS01124"/>
    </source>
</evidence>
<keyword evidence="4" id="KW-0732">Signal</keyword>
<comment type="subcellular location">
    <subcellularLocation>
        <location evidence="1">Cell envelope</location>
    </subcellularLocation>
</comment>
<keyword evidence="7" id="KW-0804">Transcription</keyword>
<dbReference type="Pfam" id="PF01497">
    <property type="entry name" value="Peripla_BP_2"/>
    <property type="match status" value="1"/>
</dbReference>
<dbReference type="Gene3D" id="1.10.10.60">
    <property type="entry name" value="Homeodomain-like"/>
    <property type="match status" value="2"/>
</dbReference>
<dbReference type="InterPro" id="IPR018062">
    <property type="entry name" value="HTH_AraC-typ_CS"/>
</dbReference>
<feature type="domain" description="Fe/B12 periplasmic-binding" evidence="10">
    <location>
        <begin position="400"/>
        <end position="657"/>
    </location>
</feature>
<dbReference type="AlphaFoldDB" id="A0A075R3L8"/>
<dbReference type="eggNOG" id="COG0614">
    <property type="taxonomic scope" value="Bacteria"/>
</dbReference>
<comment type="similarity">
    <text evidence="2">Belongs to the bacterial solute-binding protein 8 family.</text>
</comment>
<dbReference type="EMBL" id="CP007806">
    <property type="protein sequence ID" value="AIG26459.1"/>
    <property type="molecule type" value="Genomic_DNA"/>
</dbReference>
<dbReference type="PROSITE" id="PS50983">
    <property type="entry name" value="FE_B12_PBP"/>
    <property type="match status" value="1"/>
</dbReference>
<dbReference type="GO" id="GO:0043565">
    <property type="term" value="F:sequence-specific DNA binding"/>
    <property type="evidence" value="ECO:0007669"/>
    <property type="project" value="InterPro"/>
</dbReference>
<proteinExistence type="inferred from homology"/>
<feature type="compositionally biased region" description="Low complexity" evidence="8">
    <location>
        <begin position="351"/>
        <end position="371"/>
    </location>
</feature>
<keyword evidence="12" id="KW-1185">Reference proteome</keyword>
<keyword evidence="5" id="KW-0805">Transcription regulation</keyword>
<evidence type="ECO:0000256" key="3">
    <source>
        <dbReference type="ARBA" id="ARBA00022448"/>
    </source>
</evidence>
<protein>
    <submittedName>
        <fullName evidence="11">Iron(III)-hydroxamate-binding protein YxeB</fullName>
    </submittedName>
</protein>
<reference evidence="11 12" key="1">
    <citation type="journal article" date="2011" name="J. Bacteriol.">
        <title>Genome sequence of Brevibacillus laterosporus LMG 15441, a pathogen of invertebrates.</title>
        <authorList>
            <person name="Djukic M."/>
            <person name="Poehlein A."/>
            <person name="Thurmer A."/>
            <person name="Daniel R."/>
        </authorList>
    </citation>
    <scope>NUCLEOTIDE SEQUENCE [LARGE SCALE GENOMIC DNA]</scope>
    <source>
        <strain evidence="11 12">LMG 15441</strain>
    </source>
</reference>
<keyword evidence="3" id="KW-0813">Transport</keyword>
<dbReference type="SUPFAM" id="SSF46689">
    <property type="entry name" value="Homeodomain-like"/>
    <property type="match status" value="2"/>
</dbReference>
<evidence type="ECO:0000313" key="12">
    <source>
        <dbReference type="Proteomes" id="UP000005850"/>
    </source>
</evidence>
<name>A0A075R3L8_BRELA</name>
<dbReference type="HOGENOM" id="CLU_028727_0_0_9"/>
<dbReference type="GO" id="GO:0003700">
    <property type="term" value="F:DNA-binding transcription factor activity"/>
    <property type="evidence" value="ECO:0007669"/>
    <property type="project" value="InterPro"/>
</dbReference>
<gene>
    <name evidence="11" type="primary">yxeB_3</name>
    <name evidence="11" type="ORF">BRLA_c021380</name>
</gene>
<evidence type="ECO:0000256" key="2">
    <source>
        <dbReference type="ARBA" id="ARBA00008814"/>
    </source>
</evidence>
<evidence type="ECO:0000256" key="7">
    <source>
        <dbReference type="ARBA" id="ARBA00023163"/>
    </source>
</evidence>
<feature type="domain" description="HTH araC/xylS-type" evidence="9">
    <location>
        <begin position="180"/>
        <end position="278"/>
    </location>
</feature>
<dbReference type="Gene3D" id="3.40.50.1980">
    <property type="entry name" value="Nitrogenase molybdenum iron protein domain"/>
    <property type="match status" value="2"/>
</dbReference>
<evidence type="ECO:0000256" key="4">
    <source>
        <dbReference type="ARBA" id="ARBA00022729"/>
    </source>
</evidence>
<dbReference type="InterPro" id="IPR018060">
    <property type="entry name" value="HTH_AraC"/>
</dbReference>
<evidence type="ECO:0000256" key="6">
    <source>
        <dbReference type="ARBA" id="ARBA00023125"/>
    </source>
</evidence>
<dbReference type="InterPro" id="IPR020449">
    <property type="entry name" value="Tscrpt_reg_AraC-type_HTH"/>
</dbReference>
<evidence type="ECO:0000259" key="10">
    <source>
        <dbReference type="PROSITE" id="PS50983"/>
    </source>
</evidence>
<dbReference type="InterPro" id="IPR002491">
    <property type="entry name" value="ABC_transptr_periplasmic_BD"/>
</dbReference>
<dbReference type="GO" id="GO:1901678">
    <property type="term" value="P:iron coordination entity transport"/>
    <property type="evidence" value="ECO:0007669"/>
    <property type="project" value="UniProtKB-ARBA"/>
</dbReference>
<evidence type="ECO:0000313" key="11">
    <source>
        <dbReference type="EMBL" id="AIG26459.1"/>
    </source>
</evidence>
<dbReference type="Pfam" id="PF12833">
    <property type="entry name" value="HTH_18"/>
    <property type="match status" value="1"/>
</dbReference>
<evidence type="ECO:0000256" key="5">
    <source>
        <dbReference type="ARBA" id="ARBA00023015"/>
    </source>
</evidence>
<feature type="compositionally biased region" description="Polar residues" evidence="8">
    <location>
        <begin position="372"/>
        <end position="384"/>
    </location>
</feature>
<dbReference type="PANTHER" id="PTHR30532:SF26">
    <property type="entry name" value="IRON(3+)-HYDROXAMATE-BINDING PROTEIN FHUD"/>
    <property type="match status" value="1"/>
</dbReference>
<feature type="region of interest" description="Disordered" evidence="8">
    <location>
        <begin position="351"/>
        <end position="384"/>
    </location>
</feature>
<dbReference type="PROSITE" id="PS01124">
    <property type="entry name" value="HTH_ARAC_FAMILY_2"/>
    <property type="match status" value="1"/>
</dbReference>
<dbReference type="GO" id="GO:0030288">
    <property type="term" value="C:outer membrane-bounded periplasmic space"/>
    <property type="evidence" value="ECO:0007669"/>
    <property type="project" value="TreeGrafter"/>
</dbReference>
<dbReference type="SMART" id="SM00342">
    <property type="entry name" value="HTH_ARAC"/>
    <property type="match status" value="1"/>
</dbReference>
<dbReference type="PRINTS" id="PR00032">
    <property type="entry name" value="HTHARAC"/>
</dbReference>
<dbReference type="STRING" id="1042163.BRLA_c021380"/>
<dbReference type="InterPro" id="IPR009057">
    <property type="entry name" value="Homeodomain-like_sf"/>
</dbReference>
<dbReference type="SUPFAM" id="SSF53807">
    <property type="entry name" value="Helical backbone' metal receptor"/>
    <property type="match status" value="1"/>
</dbReference>
<dbReference type="InterPro" id="IPR051313">
    <property type="entry name" value="Bact_iron-sidero_bind"/>
</dbReference>
<keyword evidence="6" id="KW-0238">DNA-binding</keyword>
<sequence length="657" mass="74307">MTVMQMNDYFVLWNHAFIRVLDIRHAILRVGEELGSYRLPTSSFLYATRGVAQILLDGEVHRSERFHVLHSGKGTCLEIIGIEDEFEYYMILYKATLPRPCSQDILALLETSNPFQIQYSFSPNDPISLFHKMKAMNQEWKQPRSIERFYVKSEFYPFVYSILRQLQGQEIDVKEPGIATQVIMYMQKHYSESITLESLAETLNYSVPHLSALFKKETGHSLIHYLIRIRMDKAASLLVETDATLREIAVSVGYEDPYYFGRLFKKYKGVSPARYRVRELQHQTEESPSNFIRSSIEVQKGPRYIEGDIHDQYKREGLTPMYKQSRSTTTATLLLCFALLLSACSVGTSNTNTATSGNQSSSAGSVSHNSTQTNSGQASESAPTKIISTVSGDIRIPVNPQRIIADQYLGSFIALGITPIGTPGLHRKNPYFAEALKEVEDIGDVEGSLEKVIDLQPDLIVTGSAEDHSRYQQLSKIAPTISIPYGELKNAHEELTYFGKLLGKEKEAEKWLAEYDHRISVAREKARKAVPSNATFSIFELTPKGTYAYGDNFGRGGQAVYQALGFKPPAPIAAEISKKQWVELSNELLQQYAGDYIILTSDDRTLEDLKADPIWASLDAVKNNRVYIWKEERSWYFDPIAVLSQTEEIADWLAGQR</sequence>
<organism evidence="11 12">
    <name type="scientific">Brevibacillus laterosporus LMG 15441</name>
    <dbReference type="NCBI Taxonomy" id="1042163"/>
    <lineage>
        <taxon>Bacteria</taxon>
        <taxon>Bacillati</taxon>
        <taxon>Bacillota</taxon>
        <taxon>Bacilli</taxon>
        <taxon>Bacillales</taxon>
        <taxon>Paenibacillaceae</taxon>
        <taxon>Brevibacillus</taxon>
    </lineage>
</organism>
<dbReference type="KEGG" id="blr:BRLA_c021380"/>
<evidence type="ECO:0000256" key="8">
    <source>
        <dbReference type="SAM" id="MobiDB-lite"/>
    </source>
</evidence>
<dbReference type="eggNOG" id="COG2207">
    <property type="taxonomic scope" value="Bacteria"/>
</dbReference>